<comment type="caution">
    <text evidence="1">The sequence shown here is derived from an EMBL/GenBank/DDBJ whole genome shotgun (WGS) entry which is preliminary data.</text>
</comment>
<name>A0ABT6LV59_9ACTN</name>
<organism evidence="1 2">
    <name type="scientific">Streptomyces pseudovenezuelae</name>
    <dbReference type="NCBI Taxonomy" id="67350"/>
    <lineage>
        <taxon>Bacteria</taxon>
        <taxon>Bacillati</taxon>
        <taxon>Actinomycetota</taxon>
        <taxon>Actinomycetes</taxon>
        <taxon>Kitasatosporales</taxon>
        <taxon>Streptomycetaceae</taxon>
        <taxon>Streptomyces</taxon>
        <taxon>Streptomyces aurantiacus group</taxon>
    </lineage>
</organism>
<evidence type="ECO:0008006" key="3">
    <source>
        <dbReference type="Google" id="ProtNLM"/>
    </source>
</evidence>
<evidence type="ECO:0000313" key="1">
    <source>
        <dbReference type="EMBL" id="MDH6220202.1"/>
    </source>
</evidence>
<gene>
    <name evidence="1" type="ORF">M2283_007542</name>
</gene>
<dbReference type="PROSITE" id="PS51257">
    <property type="entry name" value="PROKAR_LIPOPROTEIN"/>
    <property type="match status" value="1"/>
</dbReference>
<sequence length="149" mass="14879">MSGTTRGPAPSIGALALPVLLLLLTGCATEKTTKVSAAGVVGTWKGPGGEQISLGADHAFTSSGLDSKNLAGTGCPAEVAGGSWGFMVAHGNSGFSSETAKSGSWIGLGFKVRWECGLSLAVVDDGETLCATDDPGAPCGLGVRLTRRK</sequence>
<dbReference type="Proteomes" id="UP001160499">
    <property type="component" value="Unassembled WGS sequence"/>
</dbReference>
<evidence type="ECO:0000313" key="2">
    <source>
        <dbReference type="Proteomes" id="UP001160499"/>
    </source>
</evidence>
<dbReference type="EMBL" id="JARXVH010000015">
    <property type="protein sequence ID" value="MDH6220202.1"/>
    <property type="molecule type" value="Genomic_DNA"/>
</dbReference>
<protein>
    <recommendedName>
        <fullName evidence="3">Lipoprotein</fullName>
    </recommendedName>
</protein>
<reference evidence="1 2" key="1">
    <citation type="submission" date="2023-04" db="EMBL/GenBank/DDBJ databases">
        <title>Forest soil microbial communities from Buena Vista Peninsula, Colon Province, Panama.</title>
        <authorList>
            <person name="Bouskill N."/>
        </authorList>
    </citation>
    <scope>NUCLEOTIDE SEQUENCE [LARGE SCALE GENOMIC DNA]</scope>
    <source>
        <strain evidence="1 2">GGS1</strain>
    </source>
</reference>
<proteinExistence type="predicted"/>
<dbReference type="RefSeq" id="WP_280880964.1">
    <property type="nucleotide sequence ID" value="NZ_JARXVH010000015.1"/>
</dbReference>
<accession>A0ABT6LV59</accession>
<keyword evidence="2" id="KW-1185">Reference proteome</keyword>